<evidence type="ECO:0000259" key="3">
    <source>
        <dbReference type="Pfam" id="PF07732"/>
    </source>
</evidence>
<proteinExistence type="inferred from homology"/>
<dbReference type="InterPro" id="IPR008972">
    <property type="entry name" value="Cupredoxin"/>
</dbReference>
<feature type="domain" description="Plastocyanin-like" evidence="3">
    <location>
        <begin position="2"/>
        <end position="48"/>
    </location>
</feature>
<comment type="similarity">
    <text evidence="1">Belongs to the multicopper oxidase family.</text>
</comment>
<reference evidence="4 5" key="1">
    <citation type="journal article" date="2005" name="PLoS Biol.">
        <title>The genomes of Oryza sativa: a history of duplications.</title>
        <authorList>
            <person name="Yu J."/>
            <person name="Wang J."/>
            <person name="Lin W."/>
            <person name="Li S."/>
            <person name="Li H."/>
            <person name="Zhou J."/>
            <person name="Ni P."/>
            <person name="Dong W."/>
            <person name="Hu S."/>
            <person name="Zeng C."/>
            <person name="Zhang J."/>
            <person name="Zhang Y."/>
            <person name="Li R."/>
            <person name="Xu Z."/>
            <person name="Li S."/>
            <person name="Li X."/>
            <person name="Zheng H."/>
            <person name="Cong L."/>
            <person name="Lin L."/>
            <person name="Yin J."/>
            <person name="Geng J."/>
            <person name="Li G."/>
            <person name="Shi J."/>
            <person name="Liu J."/>
            <person name="Lv H."/>
            <person name="Li J."/>
            <person name="Wang J."/>
            <person name="Deng Y."/>
            <person name="Ran L."/>
            <person name="Shi X."/>
            <person name="Wang X."/>
            <person name="Wu Q."/>
            <person name="Li C."/>
            <person name="Ren X."/>
            <person name="Wang J."/>
            <person name="Wang X."/>
            <person name="Li D."/>
            <person name="Liu D."/>
            <person name="Zhang X."/>
            <person name="Ji Z."/>
            <person name="Zhao W."/>
            <person name="Sun Y."/>
            <person name="Zhang Z."/>
            <person name="Bao J."/>
            <person name="Han Y."/>
            <person name="Dong L."/>
            <person name="Ji J."/>
            <person name="Chen P."/>
            <person name="Wu S."/>
            <person name="Liu J."/>
            <person name="Xiao Y."/>
            <person name="Bu D."/>
            <person name="Tan J."/>
            <person name="Yang L."/>
            <person name="Ye C."/>
            <person name="Zhang J."/>
            <person name="Xu J."/>
            <person name="Zhou Y."/>
            <person name="Yu Y."/>
            <person name="Zhang B."/>
            <person name="Zhuang S."/>
            <person name="Wei H."/>
            <person name="Liu B."/>
            <person name="Lei M."/>
            <person name="Yu H."/>
            <person name="Li Y."/>
            <person name="Xu H."/>
            <person name="Wei S."/>
            <person name="He X."/>
            <person name="Fang L."/>
            <person name="Zhang Z."/>
            <person name="Zhang Y."/>
            <person name="Huang X."/>
            <person name="Su Z."/>
            <person name="Tong W."/>
            <person name="Li J."/>
            <person name="Tong Z."/>
            <person name="Li S."/>
            <person name="Ye J."/>
            <person name="Wang L."/>
            <person name="Fang L."/>
            <person name="Lei T."/>
            <person name="Chen C."/>
            <person name="Chen H."/>
            <person name="Xu Z."/>
            <person name="Li H."/>
            <person name="Huang H."/>
            <person name="Zhang F."/>
            <person name="Xu H."/>
            <person name="Li N."/>
            <person name="Zhao C."/>
            <person name="Li S."/>
            <person name="Dong L."/>
            <person name="Huang Y."/>
            <person name="Li L."/>
            <person name="Xi Y."/>
            <person name="Qi Q."/>
            <person name="Li W."/>
            <person name="Zhang B."/>
            <person name="Hu W."/>
            <person name="Zhang Y."/>
            <person name="Tian X."/>
            <person name="Jiao Y."/>
            <person name="Liang X."/>
            <person name="Jin J."/>
            <person name="Gao L."/>
            <person name="Zheng W."/>
            <person name="Hao B."/>
            <person name="Liu S."/>
            <person name="Wang W."/>
            <person name="Yuan L."/>
            <person name="Cao M."/>
            <person name="McDermott J."/>
            <person name="Samudrala R."/>
            <person name="Wang J."/>
            <person name="Wong G.K."/>
            <person name="Yang H."/>
        </authorList>
    </citation>
    <scope>NUCLEOTIDE SEQUENCE [LARGE SCALE GENOMIC DNA]</scope>
    <source>
        <strain evidence="5">cv. 93-11</strain>
    </source>
</reference>
<evidence type="ECO:0000313" key="4">
    <source>
        <dbReference type="EMBL" id="EEC81365.1"/>
    </source>
</evidence>
<dbReference type="STRING" id="39946.B8B6H9"/>
<evidence type="ECO:0000256" key="1">
    <source>
        <dbReference type="ARBA" id="ARBA00010609"/>
    </source>
</evidence>
<dbReference type="SUPFAM" id="SSF49503">
    <property type="entry name" value="Cupredoxins"/>
    <property type="match status" value="1"/>
</dbReference>
<dbReference type="PANTHER" id="PTHR11709">
    <property type="entry name" value="MULTI-COPPER OXIDASE"/>
    <property type="match status" value="1"/>
</dbReference>
<dbReference type="Gramene" id="BGIOSGA024987-TA">
    <property type="protein sequence ID" value="BGIOSGA024987-PA"/>
    <property type="gene ID" value="BGIOSGA024987"/>
</dbReference>
<dbReference type="AlphaFoldDB" id="B8B6H9"/>
<name>B8B6H9_ORYSI</name>
<dbReference type="GO" id="GO:0005507">
    <property type="term" value="F:copper ion binding"/>
    <property type="evidence" value="ECO:0007669"/>
    <property type="project" value="InterPro"/>
</dbReference>
<dbReference type="EMBL" id="CM000132">
    <property type="protein sequence ID" value="EEC81365.1"/>
    <property type="molecule type" value="Genomic_DNA"/>
</dbReference>
<feature type="compositionally biased region" description="Basic residues" evidence="2">
    <location>
        <begin position="143"/>
        <end position="166"/>
    </location>
</feature>
<dbReference type="GO" id="GO:0016491">
    <property type="term" value="F:oxidoreductase activity"/>
    <property type="evidence" value="ECO:0007669"/>
    <property type="project" value="TreeGrafter"/>
</dbReference>
<accession>B8B6H9</accession>
<gene>
    <name evidence="4" type="ORF">OsI_24566</name>
</gene>
<organism evidence="4 5">
    <name type="scientific">Oryza sativa subsp. indica</name>
    <name type="common">Rice</name>
    <dbReference type="NCBI Taxonomy" id="39946"/>
    <lineage>
        <taxon>Eukaryota</taxon>
        <taxon>Viridiplantae</taxon>
        <taxon>Streptophyta</taxon>
        <taxon>Embryophyta</taxon>
        <taxon>Tracheophyta</taxon>
        <taxon>Spermatophyta</taxon>
        <taxon>Magnoliopsida</taxon>
        <taxon>Liliopsida</taxon>
        <taxon>Poales</taxon>
        <taxon>Poaceae</taxon>
        <taxon>BOP clade</taxon>
        <taxon>Oryzoideae</taxon>
        <taxon>Oryzeae</taxon>
        <taxon>Oryzinae</taxon>
        <taxon>Oryza</taxon>
        <taxon>Oryza sativa</taxon>
    </lineage>
</organism>
<dbReference type="Gene3D" id="2.60.40.420">
    <property type="entry name" value="Cupredoxins - blue copper proteins"/>
    <property type="match status" value="1"/>
</dbReference>
<evidence type="ECO:0000313" key="5">
    <source>
        <dbReference type="Proteomes" id="UP000007015"/>
    </source>
</evidence>
<evidence type="ECO:0000256" key="2">
    <source>
        <dbReference type="SAM" id="MobiDB-lite"/>
    </source>
</evidence>
<keyword evidence="5" id="KW-1185">Reference proteome</keyword>
<dbReference type="InterPro" id="IPR045087">
    <property type="entry name" value="Cu-oxidase_fam"/>
</dbReference>
<dbReference type="InterPro" id="IPR011707">
    <property type="entry name" value="Cu-oxidase-like_N"/>
</dbReference>
<protein>
    <recommendedName>
        <fullName evidence="3">Plastocyanin-like domain-containing protein</fullName>
    </recommendedName>
</protein>
<feature type="region of interest" description="Disordered" evidence="2">
    <location>
        <begin position="139"/>
        <end position="220"/>
    </location>
</feature>
<dbReference type="Proteomes" id="UP000007015">
    <property type="component" value="Chromosome 7"/>
</dbReference>
<dbReference type="Pfam" id="PF07732">
    <property type="entry name" value="Cu-oxidase_3"/>
    <property type="match status" value="1"/>
</dbReference>
<sequence>MVTQCPILPGSSYTYRFNVTGQEGTLWWHAHVSFLRATVYGALLIRPRPGVPYPFPAPHAEHTLLLGEWWNASATLVDVERQAFLTGGQPANSVALTINGMPGLSHAHKEMHHLRVARGNTIPAPPRQRRAQLPALLQGGRPQLHRRRRGRLLHRPLTHGRHRHRARPDGGRPHARGGRAGAPLLRGRHRCTRASPTPHTAPPPGRSSATTTTPRTPPRQ</sequence>
<dbReference type="PANTHER" id="PTHR11709:SF9">
    <property type="entry name" value="LACCASE-7"/>
    <property type="match status" value="1"/>
</dbReference>
<dbReference type="HOGENOM" id="CLU_1257887_0_0_1"/>